<gene>
    <name evidence="3" type="ORF">AbraCBS73388_005089</name>
</gene>
<feature type="region of interest" description="Disordered" evidence="1">
    <location>
        <begin position="189"/>
        <end position="308"/>
    </location>
</feature>
<reference evidence="3" key="1">
    <citation type="submission" date="2022-07" db="EMBL/GenBank/DDBJ databases">
        <title>Taxonomy of Aspergillus series Nigri: significant species reduction supported by multi-species coalescent approaches.</title>
        <authorList>
            <person name="Bian C."/>
            <person name="Kusuya Y."/>
            <person name="Sklenar F."/>
            <person name="D'hooge E."/>
            <person name="Yaguchi T."/>
            <person name="Takahashi H."/>
            <person name="Hubka V."/>
        </authorList>
    </citation>
    <scope>NUCLEOTIDE SEQUENCE</scope>
    <source>
        <strain evidence="3">CBS 733.88</strain>
    </source>
</reference>
<comment type="caution">
    <text evidence="3">The sequence shown here is derived from an EMBL/GenBank/DDBJ whole genome shotgun (WGS) entry which is preliminary data.</text>
</comment>
<feature type="region of interest" description="Disordered" evidence="1">
    <location>
        <begin position="78"/>
        <end position="111"/>
    </location>
</feature>
<evidence type="ECO:0000256" key="2">
    <source>
        <dbReference type="SAM" id="SignalP"/>
    </source>
</evidence>
<sequence length="352" mass="37284">MRHQLLSPLTISLLCTTTTAASTIANIHPAFHDTCPPSSPPSLHSVHNPSPILQLHEGTCHPIPITSTHVSFDTQIQQFQSPSPNGEDNNSNNRNNVEGGGGEEGGLPQHCNVTMHEQPGCVDDPFLASTVQSEEFGRWVGSECSEHHYHPHNQRPRYPPVRHGYRRGGDEDVDGNGKGNVWVLLECGDRSDISGSGSASASGDGNGDKGKSGNVHGGMEVDGEQQGLEEGGAYYGDDGVPTQQQQQQEEDNVGAVAHGGIVKSTPSVGLDGTTTAKNSASPSSSSVHAAMSQTAQQSISTSPVSSVHSPLNQSVAMINSTSTGSSSVHAPLNQTVSWKLMPRRRRGRFSFY</sequence>
<feature type="compositionally biased region" description="Low complexity" evidence="1">
    <location>
        <begin position="85"/>
        <end position="97"/>
    </location>
</feature>
<feature type="chain" id="PRO_5040961212" evidence="2">
    <location>
        <begin position="22"/>
        <end position="352"/>
    </location>
</feature>
<protein>
    <submittedName>
        <fullName evidence="3">Uncharacterized protein</fullName>
    </submittedName>
</protein>
<feature type="compositionally biased region" description="Low complexity" evidence="1">
    <location>
        <begin position="194"/>
        <end position="203"/>
    </location>
</feature>
<feature type="compositionally biased region" description="Low complexity" evidence="1">
    <location>
        <begin position="273"/>
        <end position="308"/>
    </location>
</feature>
<accession>A0A9W5YLC3</accession>
<feature type="signal peptide" evidence="2">
    <location>
        <begin position="1"/>
        <end position="21"/>
    </location>
</feature>
<dbReference type="AlphaFoldDB" id="A0A9W5YLC3"/>
<organism evidence="3 4">
    <name type="scientific">Aspergillus brasiliensis</name>
    <dbReference type="NCBI Taxonomy" id="319629"/>
    <lineage>
        <taxon>Eukaryota</taxon>
        <taxon>Fungi</taxon>
        <taxon>Dikarya</taxon>
        <taxon>Ascomycota</taxon>
        <taxon>Pezizomycotina</taxon>
        <taxon>Eurotiomycetes</taxon>
        <taxon>Eurotiomycetidae</taxon>
        <taxon>Eurotiales</taxon>
        <taxon>Aspergillaceae</taxon>
        <taxon>Aspergillus</taxon>
        <taxon>Aspergillus subgen. Circumdati</taxon>
    </lineage>
</organism>
<evidence type="ECO:0000313" key="4">
    <source>
        <dbReference type="Proteomes" id="UP001143548"/>
    </source>
</evidence>
<evidence type="ECO:0000256" key="1">
    <source>
        <dbReference type="SAM" id="MobiDB-lite"/>
    </source>
</evidence>
<keyword evidence="2" id="KW-0732">Signal</keyword>
<dbReference type="Proteomes" id="UP001143548">
    <property type="component" value="Unassembled WGS sequence"/>
</dbReference>
<evidence type="ECO:0000313" key="3">
    <source>
        <dbReference type="EMBL" id="GKZ19975.1"/>
    </source>
</evidence>
<dbReference type="EMBL" id="BROQ01000024">
    <property type="protein sequence ID" value="GKZ19975.1"/>
    <property type="molecule type" value="Genomic_DNA"/>
</dbReference>
<name>A0A9W5YLC3_9EURO</name>
<proteinExistence type="predicted"/>